<dbReference type="Proteomes" id="UP000652761">
    <property type="component" value="Unassembled WGS sequence"/>
</dbReference>
<feature type="compositionally biased region" description="Polar residues" evidence="1">
    <location>
        <begin position="111"/>
        <end position="122"/>
    </location>
</feature>
<dbReference type="EMBL" id="NMUH01005069">
    <property type="protein sequence ID" value="MQM11713.1"/>
    <property type="molecule type" value="Genomic_DNA"/>
</dbReference>
<evidence type="ECO:0000256" key="1">
    <source>
        <dbReference type="SAM" id="MobiDB-lite"/>
    </source>
</evidence>
<feature type="compositionally biased region" description="Polar residues" evidence="1">
    <location>
        <begin position="53"/>
        <end position="64"/>
    </location>
</feature>
<reference evidence="2" key="1">
    <citation type="submission" date="2017-07" db="EMBL/GenBank/DDBJ databases">
        <title>Taro Niue Genome Assembly and Annotation.</title>
        <authorList>
            <person name="Atibalentja N."/>
            <person name="Keating K."/>
            <person name="Fields C.J."/>
        </authorList>
    </citation>
    <scope>NUCLEOTIDE SEQUENCE</scope>
    <source>
        <strain evidence="2">Niue_2</strain>
        <tissue evidence="2">Leaf</tissue>
    </source>
</reference>
<accession>A0A843WJP8</accession>
<organism evidence="2 3">
    <name type="scientific">Colocasia esculenta</name>
    <name type="common">Wild taro</name>
    <name type="synonym">Arum esculentum</name>
    <dbReference type="NCBI Taxonomy" id="4460"/>
    <lineage>
        <taxon>Eukaryota</taxon>
        <taxon>Viridiplantae</taxon>
        <taxon>Streptophyta</taxon>
        <taxon>Embryophyta</taxon>
        <taxon>Tracheophyta</taxon>
        <taxon>Spermatophyta</taxon>
        <taxon>Magnoliopsida</taxon>
        <taxon>Liliopsida</taxon>
        <taxon>Araceae</taxon>
        <taxon>Aroideae</taxon>
        <taxon>Colocasieae</taxon>
        <taxon>Colocasia</taxon>
    </lineage>
</organism>
<sequence>MRDTEQPCEKYVSRQVRPPQTSTRSRTHKQSHSRPRTLHEVRELHPTVPPRTTPRNGLQNQRSGVCTRHPERSCNAETANTAHEAKPTKPTTLDTARLQPPCRLEQRDSLRNNVRNFVTARTTKPPPQATKRGTHRPHLQLASRC</sequence>
<name>A0A843WJP8_COLES</name>
<evidence type="ECO:0000313" key="2">
    <source>
        <dbReference type="EMBL" id="MQM11713.1"/>
    </source>
</evidence>
<protein>
    <submittedName>
        <fullName evidence="2">Uncharacterized protein</fullName>
    </submittedName>
</protein>
<proteinExistence type="predicted"/>
<gene>
    <name evidence="2" type="ORF">Taro_044622</name>
</gene>
<keyword evidence="3" id="KW-1185">Reference proteome</keyword>
<dbReference type="AlphaFoldDB" id="A0A843WJP8"/>
<feature type="region of interest" description="Disordered" evidence="1">
    <location>
        <begin position="1"/>
        <end position="145"/>
    </location>
</feature>
<feature type="compositionally biased region" description="Basic residues" evidence="1">
    <location>
        <begin position="25"/>
        <end position="36"/>
    </location>
</feature>
<comment type="caution">
    <text evidence="2">The sequence shown here is derived from an EMBL/GenBank/DDBJ whole genome shotgun (WGS) entry which is preliminary data.</text>
</comment>
<evidence type="ECO:0000313" key="3">
    <source>
        <dbReference type="Proteomes" id="UP000652761"/>
    </source>
</evidence>
<feature type="compositionally biased region" description="Basic and acidic residues" evidence="1">
    <location>
        <begin position="1"/>
        <end position="12"/>
    </location>
</feature>